<reference evidence="10 11" key="1">
    <citation type="journal article" date="2023" name="Elife">
        <title>Identification of key yeast species and microbe-microbe interactions impacting larval growth of Drosophila in the wild.</title>
        <authorList>
            <person name="Mure A."/>
            <person name="Sugiura Y."/>
            <person name="Maeda R."/>
            <person name="Honda K."/>
            <person name="Sakurai N."/>
            <person name="Takahashi Y."/>
            <person name="Watada M."/>
            <person name="Katoh T."/>
            <person name="Gotoh A."/>
            <person name="Gotoh Y."/>
            <person name="Taniguchi I."/>
            <person name="Nakamura K."/>
            <person name="Hayashi T."/>
            <person name="Katayama T."/>
            <person name="Uemura T."/>
            <person name="Hattori Y."/>
        </authorList>
    </citation>
    <scope>NUCLEOTIDE SEQUENCE [LARGE SCALE GENOMIC DNA]</scope>
    <source>
        <strain evidence="10 11">SC-9</strain>
    </source>
</reference>
<evidence type="ECO:0000313" key="11">
    <source>
        <dbReference type="Proteomes" id="UP001360560"/>
    </source>
</evidence>
<protein>
    <recommendedName>
        <fullName evidence="6">Translation initiation factor eIF2B subunit beta</fullName>
    </recommendedName>
    <alternativeName>
        <fullName evidence="7">eIF2B GDP-GTP exchange factor subunit beta</fullName>
    </alternativeName>
</protein>
<dbReference type="GO" id="GO:0003743">
    <property type="term" value="F:translation initiation factor activity"/>
    <property type="evidence" value="ECO:0007669"/>
    <property type="project" value="UniProtKB-KW"/>
</dbReference>
<dbReference type="GO" id="GO:0005851">
    <property type="term" value="C:eukaryotic translation initiation factor 2B complex"/>
    <property type="evidence" value="ECO:0007669"/>
    <property type="project" value="TreeGrafter"/>
</dbReference>
<keyword evidence="4 10" id="KW-0396">Initiation factor</keyword>
<dbReference type="InterPro" id="IPR000649">
    <property type="entry name" value="IF-2B-related"/>
</dbReference>
<dbReference type="GeneID" id="90071156"/>
<comment type="subcellular location">
    <subcellularLocation>
        <location evidence="1">Cytoplasm</location>
        <location evidence="1">Cytosol</location>
    </subcellularLocation>
</comment>
<dbReference type="SUPFAM" id="SSF100950">
    <property type="entry name" value="NagB/RpiA/CoA transferase-like"/>
    <property type="match status" value="1"/>
</dbReference>
<evidence type="ECO:0000256" key="3">
    <source>
        <dbReference type="ARBA" id="ARBA00022490"/>
    </source>
</evidence>
<evidence type="ECO:0000256" key="9">
    <source>
        <dbReference type="RuleBase" id="RU003814"/>
    </source>
</evidence>
<dbReference type="GO" id="GO:0005085">
    <property type="term" value="F:guanyl-nucleotide exchange factor activity"/>
    <property type="evidence" value="ECO:0007669"/>
    <property type="project" value="TreeGrafter"/>
</dbReference>
<comment type="subunit">
    <text evidence="8">Component of the translation initiation factor 2B (eIF2B) complex which is a heterodecamer of two sets of five different subunits: alpha, beta, gamma, delta and epsilon. Subunits alpha, beta and delta comprise a regulatory subcomplex and subunits epsilon and gamma comprise a catalytic subcomplex. Within the complex, the hexameric regulatory complex resides at the center, with the two heterodimeric catalytic subcomplexes bound on opposite sides.</text>
</comment>
<evidence type="ECO:0000313" key="10">
    <source>
        <dbReference type="EMBL" id="GMM33177.1"/>
    </source>
</evidence>
<dbReference type="EMBL" id="BTFZ01000001">
    <property type="protein sequence ID" value="GMM33177.1"/>
    <property type="molecule type" value="Genomic_DNA"/>
</dbReference>
<dbReference type="PANTHER" id="PTHR45859">
    <property type="entry name" value="TRANSLATION INITIATION FACTOR EIF-2B SUBUNIT BETA"/>
    <property type="match status" value="1"/>
</dbReference>
<keyword evidence="5" id="KW-0648">Protein biosynthesis</keyword>
<evidence type="ECO:0000256" key="8">
    <source>
        <dbReference type="ARBA" id="ARBA00046432"/>
    </source>
</evidence>
<accession>A0AAV5QEK4</accession>
<evidence type="ECO:0000256" key="2">
    <source>
        <dbReference type="ARBA" id="ARBA00007251"/>
    </source>
</evidence>
<dbReference type="PANTHER" id="PTHR45859:SF1">
    <property type="entry name" value="TRANSLATION INITIATION FACTOR EIF-2B SUBUNIT BETA"/>
    <property type="match status" value="1"/>
</dbReference>
<keyword evidence="3" id="KW-0963">Cytoplasm</keyword>
<dbReference type="Gene3D" id="3.40.50.10470">
    <property type="entry name" value="Translation initiation factor eif-2b, domain 2"/>
    <property type="match status" value="1"/>
</dbReference>
<evidence type="ECO:0000256" key="6">
    <source>
        <dbReference type="ARBA" id="ARBA00044122"/>
    </source>
</evidence>
<dbReference type="FunFam" id="3.40.50.10470:FF:000008">
    <property type="entry name" value="Translation initiation factor 2B, beta subunit"/>
    <property type="match status" value="1"/>
</dbReference>
<keyword evidence="11" id="KW-1185">Reference proteome</keyword>
<gene>
    <name evidence="10" type="ORF">DASC09_005020</name>
</gene>
<evidence type="ECO:0000256" key="1">
    <source>
        <dbReference type="ARBA" id="ARBA00004514"/>
    </source>
</evidence>
<dbReference type="AlphaFoldDB" id="A0AAV5QEK4"/>
<sequence length="360" mass="39974">MSAINAAKDKDLHILMDTFISKLKRKQIHGSYNVAIETAQLLVKVVSLTKWTSLEQLISSISLIGKRLVDAQPRAYTCGNVVRRVLALIRDELEDEEKTKGSTTESSNVGSSMFNLLTPAKTDAQNKNKSGINDQRAVIIQSIRDLVDEIRNVDQEIEGMLDDLVHDNETLLTPTPSSQTVLRFLKRARQKRKFKVMVTECFPNDTAVAHNFAKQLAEANIETIIVPDTSVFAVMAGVSKVIVGTRCVFANGGSVTESGVSTVVECAREHRTPVFAVTGLYKLSPCYPFNRESLIEFGNSGKVVKFQENTLVENAETANPLYDYVPPENIDIFITNVGGISPNFIYRIVLDNYKQEDIDL</sequence>
<proteinExistence type="inferred from homology"/>
<organism evidence="10 11">
    <name type="scientific">Saccharomycopsis crataegensis</name>
    <dbReference type="NCBI Taxonomy" id="43959"/>
    <lineage>
        <taxon>Eukaryota</taxon>
        <taxon>Fungi</taxon>
        <taxon>Dikarya</taxon>
        <taxon>Ascomycota</taxon>
        <taxon>Saccharomycotina</taxon>
        <taxon>Saccharomycetes</taxon>
        <taxon>Saccharomycopsidaceae</taxon>
        <taxon>Saccharomycopsis</taxon>
    </lineage>
</organism>
<dbReference type="InterPro" id="IPR042529">
    <property type="entry name" value="IF_2B-like_C"/>
</dbReference>
<evidence type="ECO:0000256" key="7">
    <source>
        <dbReference type="ARBA" id="ARBA00044228"/>
    </source>
</evidence>
<dbReference type="InterPro" id="IPR037171">
    <property type="entry name" value="NagB/RpiA_transferase-like"/>
</dbReference>
<dbReference type="Pfam" id="PF01008">
    <property type="entry name" value="IF-2B"/>
    <property type="match status" value="1"/>
</dbReference>
<dbReference type="RefSeq" id="XP_064850177.1">
    <property type="nucleotide sequence ID" value="XM_064994105.1"/>
</dbReference>
<dbReference type="Proteomes" id="UP001360560">
    <property type="component" value="Unassembled WGS sequence"/>
</dbReference>
<comment type="similarity">
    <text evidence="2 9">Belongs to the eIF-2B alpha/beta/delta subunits family.</text>
</comment>
<dbReference type="GO" id="GO:0005829">
    <property type="term" value="C:cytosol"/>
    <property type="evidence" value="ECO:0007669"/>
    <property type="project" value="UniProtKB-SubCell"/>
</dbReference>
<dbReference type="InterPro" id="IPR051855">
    <property type="entry name" value="eIF2B_beta_subunit"/>
</dbReference>
<evidence type="ECO:0000256" key="4">
    <source>
        <dbReference type="ARBA" id="ARBA00022540"/>
    </source>
</evidence>
<evidence type="ECO:0000256" key="5">
    <source>
        <dbReference type="ARBA" id="ARBA00022917"/>
    </source>
</evidence>
<comment type="caution">
    <text evidence="10">The sequence shown here is derived from an EMBL/GenBank/DDBJ whole genome shotgun (WGS) entry which is preliminary data.</text>
</comment>
<name>A0AAV5QEK4_9ASCO</name>